<evidence type="ECO:0000313" key="1">
    <source>
        <dbReference type="EMBL" id="CAA0126517.1"/>
    </source>
</evidence>
<reference evidence="1 2" key="1">
    <citation type="submission" date="2019-11" db="EMBL/GenBank/DDBJ databases">
        <authorList>
            <person name="Holert J."/>
        </authorList>
    </citation>
    <scope>NUCLEOTIDE SEQUENCE [LARGE SCALE GENOMIC DNA]</scope>
    <source>
        <strain evidence="1">BC8_1</strain>
    </source>
</reference>
<proteinExistence type="predicted"/>
<name>A0A5S9R2N0_MYCVN</name>
<sequence length="162" mass="17667">MADTDRSGPAERCVEYLCVNNAGDALILVTTDGNYRNFRLYVGSLGAEMREVTVFDAERMRDGGTTWIFTAEGTFFAPSPLRPPEWGLGSDGSCVWPTADLVGDTWGLPTADTFRPPLPLPNPESFKLVDRAVYVDVGSATDDRILIERAQTALAPAHRDNA</sequence>
<keyword evidence="2" id="KW-1185">Reference proteome</keyword>
<protein>
    <submittedName>
        <fullName evidence="1">Uncharacterized protein</fullName>
    </submittedName>
</protein>
<dbReference type="RefSeq" id="WP_234897548.1">
    <property type="nucleotide sequence ID" value="NZ_CACSIP010000025.1"/>
</dbReference>
<dbReference type="AlphaFoldDB" id="A0A5S9R2N0"/>
<evidence type="ECO:0000313" key="2">
    <source>
        <dbReference type="Proteomes" id="UP000430146"/>
    </source>
</evidence>
<dbReference type="Proteomes" id="UP000430146">
    <property type="component" value="Unassembled WGS sequence"/>
</dbReference>
<accession>A0A5S9R2N0</accession>
<gene>
    <name evidence="1" type="ORF">AELLOGFF_04826</name>
</gene>
<dbReference type="EMBL" id="CACSIP010000025">
    <property type="protein sequence ID" value="CAA0126517.1"/>
    <property type="molecule type" value="Genomic_DNA"/>
</dbReference>
<organism evidence="1 2">
    <name type="scientific">Mycolicibacterium vanbaalenii</name>
    <name type="common">Mycobacterium vanbaalenii</name>
    <dbReference type="NCBI Taxonomy" id="110539"/>
    <lineage>
        <taxon>Bacteria</taxon>
        <taxon>Bacillati</taxon>
        <taxon>Actinomycetota</taxon>
        <taxon>Actinomycetes</taxon>
        <taxon>Mycobacteriales</taxon>
        <taxon>Mycobacteriaceae</taxon>
        <taxon>Mycolicibacterium</taxon>
    </lineage>
</organism>